<reference evidence="2" key="1">
    <citation type="submission" date="2022-11" db="UniProtKB">
        <authorList>
            <consortium name="WormBaseParasite"/>
        </authorList>
    </citation>
    <scope>IDENTIFICATION</scope>
</reference>
<organism evidence="1 2">
    <name type="scientific">Panagrolaimus sp. PS1159</name>
    <dbReference type="NCBI Taxonomy" id="55785"/>
    <lineage>
        <taxon>Eukaryota</taxon>
        <taxon>Metazoa</taxon>
        <taxon>Ecdysozoa</taxon>
        <taxon>Nematoda</taxon>
        <taxon>Chromadorea</taxon>
        <taxon>Rhabditida</taxon>
        <taxon>Tylenchina</taxon>
        <taxon>Panagrolaimomorpha</taxon>
        <taxon>Panagrolaimoidea</taxon>
        <taxon>Panagrolaimidae</taxon>
        <taxon>Panagrolaimus</taxon>
    </lineage>
</organism>
<sequence>MLFIIKSICLLLVLQFASSIKNNECNTVVLQKGLEPCSSLPSQKIIRGTRHCSDLFYITKDEVNQTICS</sequence>
<evidence type="ECO:0000313" key="1">
    <source>
        <dbReference type="Proteomes" id="UP000887580"/>
    </source>
</evidence>
<dbReference type="Proteomes" id="UP000887580">
    <property type="component" value="Unplaced"/>
</dbReference>
<accession>A0AC35FGL7</accession>
<dbReference type="WBParaSite" id="PS1159_v2.g17341.t1">
    <property type="protein sequence ID" value="PS1159_v2.g17341.t1"/>
    <property type="gene ID" value="PS1159_v2.g17341"/>
</dbReference>
<proteinExistence type="predicted"/>
<protein>
    <submittedName>
        <fullName evidence="2">Uncharacterized protein</fullName>
    </submittedName>
</protein>
<name>A0AC35FGL7_9BILA</name>
<evidence type="ECO:0000313" key="2">
    <source>
        <dbReference type="WBParaSite" id="PS1159_v2.g17341.t1"/>
    </source>
</evidence>